<dbReference type="RefSeq" id="WP_077246998.1">
    <property type="nucleotide sequence ID" value="NZ_CAKNFV010000018.1"/>
</dbReference>
<evidence type="ECO:0000313" key="4">
    <source>
        <dbReference type="Proteomes" id="UP000037997"/>
    </source>
</evidence>
<sequence length="306" mass="34609">MDAQRIAIDIGYGDTKVMANGKLFKFPSAVSQVGESMLQLDFKSDNPIFEGIEYRVGSKALMEAVATRGYLFLKRYSPLLIHNALLEAKFDLEAPIEIATGLSIVNNLEAQNFLEIISNFTINQIQIKPRVFLFAQGQGLYYQSGLDKEDRACVIDIGYNTLDFLVFENGKPRVDLCFANKKGANLAITNLQKFLIKEFRVDFNEQEAKEVFVKKEIEIAGKKIDFSDVINSIMQRYVRTITDEVFSKAEDILSKTKNIVIGGGGAYFLKKEYLEDLHKANYLFLDNPEYSNVLGYYKSAFKTKGV</sequence>
<reference evidence="3 4" key="1">
    <citation type="submission" date="2014-06" db="EMBL/GenBank/DDBJ databases">
        <title>Helicobacter pullorum isolates in fresh chicken meat - phenotypic and genotypic features.</title>
        <authorList>
            <person name="Borges V."/>
            <person name="Santos A."/>
            <person name="Correia C.B."/>
            <person name="Saraiva M."/>
            <person name="Menard A."/>
            <person name="Vieira L."/>
            <person name="Sampaio D.A."/>
            <person name="Gomes J.P."/>
            <person name="Oleastro M."/>
        </authorList>
    </citation>
    <scope>NUCLEOTIDE SEQUENCE [LARGE SCALE GENOMIC DNA]</scope>
    <source>
        <strain evidence="3 4">229334/12</strain>
    </source>
</reference>
<dbReference type="AlphaFoldDB" id="A0A0N0LT46"/>
<dbReference type="Pfam" id="PF17989">
    <property type="entry name" value="ALP_N"/>
    <property type="match status" value="1"/>
</dbReference>
<evidence type="ECO:0000259" key="2">
    <source>
        <dbReference type="Pfam" id="PF21522"/>
    </source>
</evidence>
<dbReference type="Pfam" id="PF21522">
    <property type="entry name" value="MreB-like_C"/>
    <property type="match status" value="1"/>
</dbReference>
<dbReference type="OrthoDB" id="5412507at2"/>
<comment type="caution">
    <text evidence="3">The sequence shown here is derived from an EMBL/GenBank/DDBJ whole genome shotgun (WGS) entry which is preliminary data.</text>
</comment>
<dbReference type="Proteomes" id="UP000037997">
    <property type="component" value="Unassembled WGS sequence"/>
</dbReference>
<gene>
    <name evidence="3" type="ORF">HPU229334_07795</name>
</gene>
<accession>A0A0N0LT46</accession>
<dbReference type="Gene3D" id="3.30.420.40">
    <property type="match status" value="2"/>
</dbReference>
<feature type="domain" description="Actin homologue MreB-like C-terminal" evidence="2">
    <location>
        <begin position="154"/>
        <end position="272"/>
    </location>
</feature>
<dbReference type="InterPro" id="IPR040607">
    <property type="entry name" value="ALP_N"/>
</dbReference>
<protein>
    <submittedName>
        <fullName evidence="3">ATPase</fullName>
    </submittedName>
</protein>
<dbReference type="EMBL" id="JNOC01000036">
    <property type="protein sequence ID" value="KPH55528.1"/>
    <property type="molecule type" value="Genomic_DNA"/>
</dbReference>
<dbReference type="InterPro" id="IPR049067">
    <property type="entry name" value="MreB-like_C"/>
</dbReference>
<proteinExistence type="predicted"/>
<evidence type="ECO:0000313" key="3">
    <source>
        <dbReference type="EMBL" id="KPH55528.1"/>
    </source>
</evidence>
<name>A0A0N0LT46_9HELI</name>
<organism evidence="3 4">
    <name type="scientific">Helicobacter pullorum</name>
    <dbReference type="NCBI Taxonomy" id="35818"/>
    <lineage>
        <taxon>Bacteria</taxon>
        <taxon>Pseudomonadati</taxon>
        <taxon>Campylobacterota</taxon>
        <taxon>Epsilonproteobacteria</taxon>
        <taxon>Campylobacterales</taxon>
        <taxon>Helicobacteraceae</taxon>
        <taxon>Helicobacter</taxon>
    </lineage>
</organism>
<dbReference type="SUPFAM" id="SSF53067">
    <property type="entry name" value="Actin-like ATPase domain"/>
    <property type="match status" value="2"/>
</dbReference>
<dbReference type="InterPro" id="IPR043129">
    <property type="entry name" value="ATPase_NBD"/>
</dbReference>
<feature type="domain" description="Actin-like protein N-terminal" evidence="1">
    <location>
        <begin position="7"/>
        <end position="106"/>
    </location>
</feature>
<dbReference type="PATRIC" id="fig|35818.11.peg.1542"/>
<evidence type="ECO:0000259" key="1">
    <source>
        <dbReference type="Pfam" id="PF17989"/>
    </source>
</evidence>